<gene>
    <name evidence="1" type="ORF">SBAD_LOCUS10831</name>
</gene>
<dbReference type="AlphaFoldDB" id="A0A183J4N3"/>
<proteinExistence type="predicted"/>
<evidence type="ECO:0000313" key="3">
    <source>
        <dbReference type="WBParaSite" id="SBAD_0001120701-mRNA-1"/>
    </source>
</evidence>
<protein>
    <submittedName>
        <fullName evidence="3">Transposase</fullName>
    </submittedName>
</protein>
<dbReference type="Gene3D" id="1.25.40.990">
    <property type="match status" value="1"/>
</dbReference>
<evidence type="ECO:0000313" key="2">
    <source>
        <dbReference type="Proteomes" id="UP000270296"/>
    </source>
</evidence>
<sequence>MRTWATDRALFPPAVIMPVCDFVRSLKSGNFIKFFRTFRQLKPIERFAGALNIGIMRSTLCEVCRKAFHSRNGTLPVALLERWLNTSADHVQKIFSEKGFQVIDGKVFFHPPPEPYPEQFTVSVKLKPYMYFHEMLCINSFAELIKKLRILRIS</sequence>
<accession>A0A183J4N3</accession>
<reference evidence="3" key="1">
    <citation type="submission" date="2016-06" db="UniProtKB">
        <authorList>
            <consortium name="WormBaseParasite"/>
        </authorList>
    </citation>
    <scope>IDENTIFICATION</scope>
</reference>
<dbReference type="WBParaSite" id="SBAD_0001120701-mRNA-1">
    <property type="protein sequence ID" value="SBAD_0001120701-mRNA-1"/>
    <property type="gene ID" value="SBAD_0001120701"/>
</dbReference>
<evidence type="ECO:0000313" key="1">
    <source>
        <dbReference type="EMBL" id="VDP34949.1"/>
    </source>
</evidence>
<dbReference type="EMBL" id="UZAM01014638">
    <property type="protein sequence ID" value="VDP34949.1"/>
    <property type="molecule type" value="Genomic_DNA"/>
</dbReference>
<keyword evidence="2" id="KW-1185">Reference proteome</keyword>
<dbReference type="Proteomes" id="UP000270296">
    <property type="component" value="Unassembled WGS sequence"/>
</dbReference>
<reference evidence="1 2" key="2">
    <citation type="submission" date="2018-11" db="EMBL/GenBank/DDBJ databases">
        <authorList>
            <consortium name="Pathogen Informatics"/>
        </authorList>
    </citation>
    <scope>NUCLEOTIDE SEQUENCE [LARGE SCALE GENOMIC DNA]</scope>
</reference>
<name>A0A183J4N3_9BILA</name>
<organism evidence="3">
    <name type="scientific">Soboliphyme baturini</name>
    <dbReference type="NCBI Taxonomy" id="241478"/>
    <lineage>
        <taxon>Eukaryota</taxon>
        <taxon>Metazoa</taxon>
        <taxon>Ecdysozoa</taxon>
        <taxon>Nematoda</taxon>
        <taxon>Enoplea</taxon>
        <taxon>Dorylaimia</taxon>
        <taxon>Dioctophymatida</taxon>
        <taxon>Dioctophymatoidea</taxon>
        <taxon>Soboliphymatidae</taxon>
        <taxon>Soboliphyme</taxon>
    </lineage>
</organism>